<feature type="binding site" evidence="10">
    <location>
        <position position="111"/>
    </location>
    <ligand>
        <name>phosphate</name>
        <dbReference type="ChEBI" id="CHEBI:43474"/>
    </ligand>
</feature>
<proteinExistence type="inferred from homology"/>
<feature type="binding site" evidence="10">
    <location>
        <position position="59"/>
    </location>
    <ligand>
        <name>phosphate</name>
        <dbReference type="ChEBI" id="CHEBI:43474"/>
    </ligand>
</feature>
<feature type="binding site" evidence="10">
    <location>
        <position position="191"/>
    </location>
    <ligand>
        <name>a purine D-ribonucleoside</name>
        <dbReference type="ChEBI" id="CHEBI:142355"/>
    </ligand>
</feature>
<comment type="function">
    <text evidence="1">The purine nucleoside phosphorylases catalyze the phosphorolytic breakdown of the N-glycosidic bond in the beta-(deoxy)ribonucleoside molecules, with the formation of the corresponding free purine bases and pentose-1-phosphate. Cleaves guanosine, inosine, 2'-deoxyguanosine and 2'-deoxyinosine.</text>
</comment>
<dbReference type="PANTHER" id="PTHR11904">
    <property type="entry name" value="METHYLTHIOADENOSINE/PURINE NUCLEOSIDE PHOSPHORYLASE"/>
    <property type="match status" value="1"/>
</dbReference>
<dbReference type="InterPro" id="IPR000845">
    <property type="entry name" value="Nucleoside_phosphorylase_d"/>
</dbReference>
<reference evidence="12 13" key="1">
    <citation type="submission" date="2020-08" db="EMBL/GenBank/DDBJ databases">
        <authorList>
            <person name="Ren C."/>
            <person name="Gu Y."/>
            <person name="Xu Y."/>
        </authorList>
    </citation>
    <scope>NUCLEOTIDE SEQUENCE [LARGE SCALE GENOMIC DNA]</scope>
    <source>
        <strain evidence="12 13">LBM18003</strain>
    </source>
</reference>
<dbReference type="NCBIfam" id="TIGR01700">
    <property type="entry name" value="PNPH"/>
    <property type="match status" value="1"/>
</dbReference>
<dbReference type="KEGG" id="caml:H6X83_02785"/>
<dbReference type="NCBIfam" id="NF006054">
    <property type="entry name" value="PRK08202.1"/>
    <property type="match status" value="1"/>
</dbReference>
<evidence type="ECO:0000313" key="12">
    <source>
        <dbReference type="EMBL" id="QNO18593.1"/>
    </source>
</evidence>
<evidence type="ECO:0000256" key="10">
    <source>
        <dbReference type="PIRSR" id="PIRSR000477-2"/>
    </source>
</evidence>
<keyword evidence="7 9" id="KW-0808">Transferase</keyword>
<sequence>MLEKINAAVAAIREKTPLIPKVGIVLGSGLGGLAESVQDPCVIPYKEIPGFAPSTAPGHAGKLLLGKIGAVPVVCMQGRLHYYEGHRMEDIVFPIRVMKALGAETVILTNAAGGVNTSYKAGDLMLLTDHINYLGTNPLIGQNEEQIGPRFPDMTYVYTPALRELALRTAKECGLTLQQGVYLSTTGPSYETPAEIRMFRTLGADAVGMSTVPEAIAAAHCGLQVLGFSLITNMGAGVVDQPLSGEEVIRTADARGHDLQHLISAILEKM</sequence>
<dbReference type="Gene3D" id="3.40.50.1580">
    <property type="entry name" value="Nucleoside phosphorylase domain"/>
    <property type="match status" value="1"/>
</dbReference>
<evidence type="ECO:0000256" key="6">
    <source>
        <dbReference type="ARBA" id="ARBA00022676"/>
    </source>
</evidence>
<feature type="binding site" evidence="10">
    <location>
        <position position="233"/>
    </location>
    <ligand>
        <name>a purine D-ribonucleoside</name>
        <dbReference type="ChEBI" id="CHEBI:142355"/>
    </ligand>
</feature>
<comment type="catalytic activity">
    <reaction evidence="8">
        <text>a purine 2'-deoxy-D-ribonucleoside + phosphate = a purine nucleobase + 2-deoxy-alpha-D-ribose 1-phosphate</text>
        <dbReference type="Rhea" id="RHEA:36431"/>
        <dbReference type="ChEBI" id="CHEBI:26386"/>
        <dbReference type="ChEBI" id="CHEBI:43474"/>
        <dbReference type="ChEBI" id="CHEBI:57259"/>
        <dbReference type="ChEBI" id="CHEBI:142361"/>
        <dbReference type="EC" id="2.4.2.1"/>
    </reaction>
</comment>
<evidence type="ECO:0000256" key="3">
    <source>
        <dbReference type="ARBA" id="ARBA00006751"/>
    </source>
</evidence>
<dbReference type="GO" id="GO:0005737">
    <property type="term" value="C:cytoplasm"/>
    <property type="evidence" value="ECO:0007669"/>
    <property type="project" value="TreeGrafter"/>
</dbReference>
<dbReference type="PIRSF" id="PIRSF000477">
    <property type="entry name" value="PurNPase"/>
    <property type="match status" value="1"/>
</dbReference>
<comment type="subunit">
    <text evidence="4">Homotrimer.</text>
</comment>
<dbReference type="EMBL" id="CP060696">
    <property type="protein sequence ID" value="QNO18593.1"/>
    <property type="molecule type" value="Genomic_DNA"/>
</dbReference>
<dbReference type="UniPathway" id="UPA00606"/>
<evidence type="ECO:0000259" key="11">
    <source>
        <dbReference type="Pfam" id="PF01048"/>
    </source>
</evidence>
<dbReference type="InterPro" id="IPR035994">
    <property type="entry name" value="Nucleoside_phosphorylase_sf"/>
</dbReference>
<dbReference type="GO" id="GO:0004731">
    <property type="term" value="F:purine-nucleoside phosphorylase activity"/>
    <property type="evidence" value="ECO:0007669"/>
    <property type="project" value="UniProtKB-EC"/>
</dbReference>
<name>A0A7G9WIT1_9FIRM</name>
<feature type="binding site" evidence="10">
    <location>
        <position position="28"/>
    </location>
    <ligand>
        <name>phosphate</name>
        <dbReference type="ChEBI" id="CHEBI:43474"/>
    </ligand>
</feature>
<dbReference type="PROSITE" id="PS01240">
    <property type="entry name" value="PNP_MTAP_2"/>
    <property type="match status" value="1"/>
</dbReference>
<dbReference type="InterPro" id="IPR018099">
    <property type="entry name" value="Purine_phosphorylase-2_CS"/>
</dbReference>
<dbReference type="PANTHER" id="PTHR11904:SF9">
    <property type="entry name" value="PURINE NUCLEOSIDE PHOSPHORYLASE-RELATED"/>
    <property type="match status" value="1"/>
</dbReference>
<evidence type="ECO:0000256" key="1">
    <source>
        <dbReference type="ARBA" id="ARBA00002678"/>
    </source>
</evidence>
<protein>
    <recommendedName>
        <fullName evidence="9">Purine nucleoside phosphorylase</fullName>
        <ecNumber evidence="9">2.4.2.1</ecNumber>
    </recommendedName>
    <alternativeName>
        <fullName evidence="9">Inosine-guanosine phosphorylase</fullName>
    </alternativeName>
</protein>
<dbReference type="InterPro" id="IPR011268">
    <property type="entry name" value="Purine_phosphorylase"/>
</dbReference>
<organism evidence="12 13">
    <name type="scientific">Caproicibacterium amylolyticum</name>
    <dbReference type="NCBI Taxonomy" id="2766537"/>
    <lineage>
        <taxon>Bacteria</taxon>
        <taxon>Bacillati</taxon>
        <taxon>Bacillota</taxon>
        <taxon>Clostridia</taxon>
        <taxon>Eubacteriales</taxon>
        <taxon>Oscillospiraceae</taxon>
        <taxon>Caproicibacterium</taxon>
    </lineage>
</organism>
<dbReference type="EC" id="2.4.2.1" evidence="9"/>
<comment type="pathway">
    <text evidence="2 9">Purine metabolism; purine nucleoside salvage.</text>
</comment>
<evidence type="ECO:0000256" key="7">
    <source>
        <dbReference type="ARBA" id="ARBA00022679"/>
    </source>
</evidence>
<evidence type="ECO:0000256" key="5">
    <source>
        <dbReference type="ARBA" id="ARBA00022553"/>
    </source>
</evidence>
<dbReference type="AlphaFoldDB" id="A0A7G9WIT1"/>
<keyword evidence="6 9" id="KW-0328">Glycosyltransferase</keyword>
<dbReference type="RefSeq" id="WP_212507658.1">
    <property type="nucleotide sequence ID" value="NZ_CP060696.1"/>
</dbReference>
<comment type="similarity">
    <text evidence="3 9">Belongs to the PNP/MTAP phosphorylase family.</text>
</comment>
<feature type="binding site" evidence="10">
    <location>
        <position position="210"/>
    </location>
    <ligand>
        <name>phosphate</name>
        <dbReference type="ChEBI" id="CHEBI:43474"/>
    </ligand>
</feature>
<dbReference type="FunFam" id="3.40.50.1580:FF:000010">
    <property type="entry name" value="Purine nucleoside phosphorylase"/>
    <property type="match status" value="1"/>
</dbReference>
<dbReference type="GO" id="GO:0009116">
    <property type="term" value="P:nucleoside metabolic process"/>
    <property type="evidence" value="ECO:0007669"/>
    <property type="project" value="InterPro"/>
</dbReference>
<feature type="domain" description="Nucleoside phosphorylase" evidence="11">
    <location>
        <begin position="21"/>
        <end position="268"/>
    </location>
</feature>
<evidence type="ECO:0000256" key="4">
    <source>
        <dbReference type="ARBA" id="ARBA00011233"/>
    </source>
</evidence>
<keyword evidence="13" id="KW-1185">Reference proteome</keyword>
<evidence type="ECO:0000256" key="8">
    <source>
        <dbReference type="ARBA" id="ARBA00048556"/>
    </source>
</evidence>
<feature type="binding site" evidence="10">
    <location>
        <begin position="79"/>
        <end position="81"/>
    </location>
    <ligand>
        <name>phosphate</name>
        <dbReference type="ChEBI" id="CHEBI:43474"/>
    </ligand>
</feature>
<evidence type="ECO:0000256" key="2">
    <source>
        <dbReference type="ARBA" id="ARBA00005058"/>
    </source>
</evidence>
<dbReference type="SUPFAM" id="SSF53167">
    <property type="entry name" value="Purine and uridine phosphorylases"/>
    <property type="match status" value="1"/>
</dbReference>
<dbReference type="Pfam" id="PF01048">
    <property type="entry name" value="PNP_UDP_1"/>
    <property type="match status" value="1"/>
</dbReference>
<gene>
    <name evidence="12" type="ORF">H6X83_02785</name>
</gene>
<dbReference type="NCBIfam" id="TIGR01697">
    <property type="entry name" value="PNPH-PUNA-XAPA"/>
    <property type="match status" value="1"/>
</dbReference>
<dbReference type="InterPro" id="IPR011270">
    <property type="entry name" value="Pur_Nuc_Pase_Ino/Guo-sp"/>
</dbReference>
<evidence type="ECO:0000256" key="9">
    <source>
        <dbReference type="PIRNR" id="PIRNR000477"/>
    </source>
</evidence>
<keyword evidence="5" id="KW-0597">Phosphoprotein</keyword>
<dbReference type="Proteomes" id="UP000516046">
    <property type="component" value="Chromosome"/>
</dbReference>
<dbReference type="CDD" id="cd09009">
    <property type="entry name" value="PNP-EcPNPII_like"/>
    <property type="match status" value="1"/>
</dbReference>
<evidence type="ECO:0000313" key="13">
    <source>
        <dbReference type="Proteomes" id="UP000516046"/>
    </source>
</evidence>
<accession>A0A7G9WIT1</accession>